<evidence type="ECO:0000313" key="3">
    <source>
        <dbReference type="EMBL" id="MEX1669423.1"/>
    </source>
</evidence>
<keyword evidence="4" id="KW-1185">Reference proteome</keyword>
<dbReference type="InterPro" id="IPR049449">
    <property type="entry name" value="TesB_ACOT8-like_N"/>
</dbReference>
<evidence type="ECO:0000259" key="1">
    <source>
        <dbReference type="Pfam" id="PF13622"/>
    </source>
</evidence>
<feature type="domain" description="Acyl-CoA thioesterase-like C-terminal" evidence="2">
    <location>
        <begin position="128"/>
        <end position="264"/>
    </location>
</feature>
<dbReference type="PANTHER" id="PTHR38110:SF1">
    <property type="entry name" value="THIOESTERASE DOMAIN-CONTAINING PROTEIN"/>
    <property type="match status" value="1"/>
</dbReference>
<organism evidence="3 4">
    <name type="scientific">Zhongshania guokunii</name>
    <dbReference type="NCBI Taxonomy" id="641783"/>
    <lineage>
        <taxon>Bacteria</taxon>
        <taxon>Pseudomonadati</taxon>
        <taxon>Pseudomonadota</taxon>
        <taxon>Gammaproteobacteria</taxon>
        <taxon>Cellvibrionales</taxon>
        <taxon>Spongiibacteraceae</taxon>
        <taxon>Zhongshania</taxon>
    </lineage>
</organism>
<protein>
    <submittedName>
        <fullName evidence="3">Acyl-CoA thioesterase</fullName>
    </submittedName>
</protein>
<dbReference type="Gene3D" id="2.40.160.210">
    <property type="entry name" value="Acyl-CoA thioesterase, double hotdog domain"/>
    <property type="match status" value="1"/>
</dbReference>
<accession>A0ABV3U6B3</accession>
<dbReference type="Pfam" id="PF13622">
    <property type="entry name" value="4HBT_3"/>
    <property type="match status" value="1"/>
</dbReference>
<dbReference type="Proteomes" id="UP001557485">
    <property type="component" value="Unassembled WGS sequence"/>
</dbReference>
<dbReference type="SUPFAM" id="SSF54637">
    <property type="entry name" value="Thioesterase/thiol ester dehydrase-isomerase"/>
    <property type="match status" value="2"/>
</dbReference>
<reference evidence="3 4" key="1">
    <citation type="journal article" date="2011" name="Int. J. Syst. Evol. Microbiol.">
        <title>Zhongshania antarctica gen. nov., sp. nov. and Zhongshania guokunii sp. nov., gammaproteobacteria respectively isolated from coastal attached (fast) ice and surface seawater of the Antarctic.</title>
        <authorList>
            <person name="Li H.J."/>
            <person name="Zhang X.Y."/>
            <person name="Chen C.X."/>
            <person name="Zhang Y.J."/>
            <person name="Gao Z.M."/>
            <person name="Yu Y."/>
            <person name="Chen X.L."/>
            <person name="Chen B."/>
            <person name="Zhang Y.Z."/>
        </authorList>
    </citation>
    <scope>NUCLEOTIDE SEQUENCE [LARGE SCALE GENOMIC DNA]</scope>
    <source>
        <strain evidence="3 4">ZS6-22T</strain>
    </source>
</reference>
<comment type="caution">
    <text evidence="3">The sequence shown here is derived from an EMBL/GenBank/DDBJ whole genome shotgun (WGS) entry which is preliminary data.</text>
</comment>
<dbReference type="InterPro" id="IPR052389">
    <property type="entry name" value="Sec_Metab_Biosynth-Assoc"/>
</dbReference>
<dbReference type="Pfam" id="PF20789">
    <property type="entry name" value="4HBT_3C"/>
    <property type="match status" value="1"/>
</dbReference>
<name>A0ABV3U6B3_9GAMM</name>
<evidence type="ECO:0000313" key="4">
    <source>
        <dbReference type="Proteomes" id="UP001557485"/>
    </source>
</evidence>
<dbReference type="PANTHER" id="PTHR38110">
    <property type="entry name" value="CHROMOSOME 23, WHOLE GENOME SHOTGUN SEQUENCE"/>
    <property type="match status" value="1"/>
</dbReference>
<gene>
    <name evidence="3" type="ORF">AB4876_10905</name>
</gene>
<dbReference type="InterPro" id="IPR042171">
    <property type="entry name" value="Acyl-CoA_hotdog"/>
</dbReference>
<dbReference type="InterPro" id="IPR049450">
    <property type="entry name" value="ACOT8-like_C"/>
</dbReference>
<proteinExistence type="predicted"/>
<evidence type="ECO:0000259" key="2">
    <source>
        <dbReference type="Pfam" id="PF20789"/>
    </source>
</evidence>
<sequence length="269" mass="29055">MIDFQGLLASIKPSGEANQYSVSVDDTWLQGRTAFGGLSAALICEAMQQQVDADRRLRALSVVFVGPVPAGEHRIVIRELRAGGSVSHLQGELVCDGEVAVTVSASYGKDRPSAIKLDAPSIPEVSPPESLTPLPYIKGITPQFTQHFDMRIASGDLPFSGAASADFGIWLRFPSPRAIDIPALIALADSPPMPGLNMIKPPGVGSSLSWYLEFPTDLPSADASQWWYCDYRCQAAGDGYFHNNATIWGPDGRAVMFSRQIATVFEKRD</sequence>
<dbReference type="RefSeq" id="WP_368381691.1">
    <property type="nucleotide sequence ID" value="NZ_JBFRYA010000008.1"/>
</dbReference>
<feature type="domain" description="Acyl-CoA thioesterase-like N-terminal HotDog" evidence="1">
    <location>
        <begin position="25"/>
        <end position="108"/>
    </location>
</feature>
<dbReference type="EMBL" id="JBFRYA010000008">
    <property type="protein sequence ID" value="MEX1669423.1"/>
    <property type="molecule type" value="Genomic_DNA"/>
</dbReference>
<dbReference type="InterPro" id="IPR029069">
    <property type="entry name" value="HotDog_dom_sf"/>
</dbReference>